<feature type="region of interest" description="Disordered" evidence="1">
    <location>
        <begin position="66"/>
        <end position="88"/>
    </location>
</feature>
<dbReference type="EMBL" id="OIVN01000948">
    <property type="protein sequence ID" value="SPC87824.1"/>
    <property type="molecule type" value="Genomic_DNA"/>
</dbReference>
<evidence type="ECO:0000313" key="2">
    <source>
        <dbReference type="EMBL" id="SPC87824.1"/>
    </source>
</evidence>
<accession>A0A2N9FM46</accession>
<reference evidence="2" key="1">
    <citation type="submission" date="2018-02" db="EMBL/GenBank/DDBJ databases">
        <authorList>
            <person name="Cohen D.B."/>
            <person name="Kent A.D."/>
        </authorList>
    </citation>
    <scope>NUCLEOTIDE SEQUENCE</scope>
</reference>
<gene>
    <name evidence="2" type="ORF">FSB_LOCUS15706</name>
</gene>
<sequence length="88" mass="9779">MVRIPVSSEMLLMNRKNLVVDEVALFEKALAFWKLMLPVDPAPDVGFRKTCLRNKGCRSDFLVDGPFSGVDSGQLGDALDELRQPASR</sequence>
<proteinExistence type="predicted"/>
<name>A0A2N9FM46_FAGSY</name>
<dbReference type="AlphaFoldDB" id="A0A2N9FM46"/>
<protein>
    <submittedName>
        <fullName evidence="2">Uncharacterized protein</fullName>
    </submittedName>
</protein>
<organism evidence="2">
    <name type="scientific">Fagus sylvatica</name>
    <name type="common">Beechnut</name>
    <dbReference type="NCBI Taxonomy" id="28930"/>
    <lineage>
        <taxon>Eukaryota</taxon>
        <taxon>Viridiplantae</taxon>
        <taxon>Streptophyta</taxon>
        <taxon>Embryophyta</taxon>
        <taxon>Tracheophyta</taxon>
        <taxon>Spermatophyta</taxon>
        <taxon>Magnoliopsida</taxon>
        <taxon>eudicotyledons</taxon>
        <taxon>Gunneridae</taxon>
        <taxon>Pentapetalae</taxon>
        <taxon>rosids</taxon>
        <taxon>fabids</taxon>
        <taxon>Fagales</taxon>
        <taxon>Fagaceae</taxon>
        <taxon>Fagus</taxon>
    </lineage>
</organism>
<evidence type="ECO:0000256" key="1">
    <source>
        <dbReference type="SAM" id="MobiDB-lite"/>
    </source>
</evidence>